<keyword evidence="1" id="KW-0862">Zinc</keyword>
<evidence type="ECO:0000259" key="3">
    <source>
        <dbReference type="PROSITE" id="PS50158"/>
    </source>
</evidence>
<dbReference type="GO" id="GO:0008270">
    <property type="term" value="F:zinc ion binding"/>
    <property type="evidence" value="ECO:0007669"/>
    <property type="project" value="UniProtKB-KW"/>
</dbReference>
<accession>A0A8T1RB62</accession>
<sequence>MVVSHQISTFQDLVDVATLIERENNLSMGSPPGQKRRSFSGEGSSSGSPQKFVQRTGTRPQASSGVRMGGRVPVCGICNRAHEGECRLSGGPHCYRCGQVRHIDRECPSRVEESCGTRRSGRSN</sequence>
<organism evidence="4 5">
    <name type="scientific">Carya illinoinensis</name>
    <name type="common">Pecan</name>
    <dbReference type="NCBI Taxonomy" id="32201"/>
    <lineage>
        <taxon>Eukaryota</taxon>
        <taxon>Viridiplantae</taxon>
        <taxon>Streptophyta</taxon>
        <taxon>Embryophyta</taxon>
        <taxon>Tracheophyta</taxon>
        <taxon>Spermatophyta</taxon>
        <taxon>Magnoliopsida</taxon>
        <taxon>eudicotyledons</taxon>
        <taxon>Gunneridae</taxon>
        <taxon>Pentapetalae</taxon>
        <taxon>rosids</taxon>
        <taxon>fabids</taxon>
        <taxon>Fagales</taxon>
        <taxon>Juglandaceae</taxon>
        <taxon>Carya</taxon>
    </lineage>
</organism>
<dbReference type="EMBL" id="CM031810">
    <property type="protein sequence ID" value="KAG6663849.1"/>
    <property type="molecule type" value="Genomic_DNA"/>
</dbReference>
<dbReference type="AlphaFoldDB" id="A0A8T1RB62"/>
<feature type="region of interest" description="Disordered" evidence="2">
    <location>
        <begin position="23"/>
        <end position="67"/>
    </location>
</feature>
<protein>
    <recommendedName>
        <fullName evidence="3">CCHC-type domain-containing protein</fullName>
    </recommendedName>
</protein>
<evidence type="ECO:0000313" key="4">
    <source>
        <dbReference type="EMBL" id="KAG6663849.1"/>
    </source>
</evidence>
<keyword evidence="1" id="KW-0863">Zinc-finger</keyword>
<comment type="caution">
    <text evidence="4">The sequence shown here is derived from an EMBL/GenBank/DDBJ whole genome shotgun (WGS) entry which is preliminary data.</text>
</comment>
<dbReference type="PROSITE" id="PS50158">
    <property type="entry name" value="ZF_CCHC"/>
    <property type="match status" value="1"/>
</dbReference>
<evidence type="ECO:0000313" key="5">
    <source>
        <dbReference type="Proteomes" id="UP000811609"/>
    </source>
</evidence>
<evidence type="ECO:0000256" key="1">
    <source>
        <dbReference type="PROSITE-ProRule" id="PRU00047"/>
    </source>
</evidence>
<keyword evidence="5" id="KW-1185">Reference proteome</keyword>
<feature type="compositionally biased region" description="Polar residues" evidence="2">
    <location>
        <begin position="49"/>
        <end position="64"/>
    </location>
</feature>
<reference evidence="4" key="1">
    <citation type="submission" date="2020-12" db="EMBL/GenBank/DDBJ databases">
        <title>WGS assembly of Carya illinoinensis cv. Pawnee.</title>
        <authorList>
            <person name="Platts A."/>
            <person name="Shu S."/>
            <person name="Wright S."/>
            <person name="Barry K."/>
            <person name="Edger P."/>
            <person name="Pires J.C."/>
            <person name="Schmutz J."/>
        </authorList>
    </citation>
    <scope>NUCLEOTIDE SEQUENCE</scope>
    <source>
        <tissue evidence="4">Leaf</tissue>
    </source>
</reference>
<feature type="domain" description="CCHC-type" evidence="3">
    <location>
        <begin position="94"/>
        <end position="109"/>
    </location>
</feature>
<proteinExistence type="predicted"/>
<dbReference type="InterPro" id="IPR001878">
    <property type="entry name" value="Znf_CCHC"/>
</dbReference>
<evidence type="ECO:0000256" key="2">
    <source>
        <dbReference type="SAM" id="MobiDB-lite"/>
    </source>
</evidence>
<dbReference type="GO" id="GO:0003676">
    <property type="term" value="F:nucleic acid binding"/>
    <property type="evidence" value="ECO:0007669"/>
    <property type="project" value="InterPro"/>
</dbReference>
<keyword evidence="1" id="KW-0479">Metal-binding</keyword>
<dbReference type="SMART" id="SM00343">
    <property type="entry name" value="ZnF_C2HC"/>
    <property type="match status" value="1"/>
</dbReference>
<dbReference type="Proteomes" id="UP000811609">
    <property type="component" value="Chromosome 2"/>
</dbReference>
<name>A0A8T1RB62_CARIL</name>
<gene>
    <name evidence="4" type="ORF">CIPAW_02G051400</name>
</gene>